<dbReference type="EMBL" id="QTJV01000012">
    <property type="protein sequence ID" value="RFM31728.1"/>
    <property type="molecule type" value="Genomic_DNA"/>
</dbReference>
<dbReference type="AlphaFoldDB" id="A0A3E1NVD6"/>
<reference evidence="1 2" key="1">
    <citation type="submission" date="2018-08" db="EMBL/GenBank/DDBJ databases">
        <title>Chitinophaga sp. K20C18050901, a novel bacterium isolated from forest soil.</title>
        <authorList>
            <person name="Wang C."/>
        </authorList>
    </citation>
    <scope>NUCLEOTIDE SEQUENCE [LARGE SCALE GENOMIC DNA]</scope>
    <source>
        <strain evidence="1 2">K20C18050901</strain>
    </source>
</reference>
<proteinExistence type="predicted"/>
<dbReference type="Proteomes" id="UP000261174">
    <property type="component" value="Unassembled WGS sequence"/>
</dbReference>
<name>A0A3E1NVD6_9BACT</name>
<evidence type="ECO:0000313" key="2">
    <source>
        <dbReference type="Proteomes" id="UP000261174"/>
    </source>
</evidence>
<comment type="caution">
    <text evidence="1">The sequence shown here is derived from an EMBL/GenBank/DDBJ whole genome shotgun (WGS) entry which is preliminary data.</text>
</comment>
<keyword evidence="2" id="KW-1185">Reference proteome</keyword>
<accession>A0A3E1NVD6</accession>
<protein>
    <submittedName>
        <fullName evidence="1">Uncharacterized protein</fullName>
    </submittedName>
</protein>
<gene>
    <name evidence="1" type="ORF">DXN04_26535</name>
</gene>
<sequence length="59" mass="6820">MEDKGGGNMGSNMKTGSWSLDNKCQTQYAKLWLLKLWTGRQERRQYGLKHEGRSFEPGQ</sequence>
<organism evidence="1 2">
    <name type="scientific">Chitinophaga silvisoli</name>
    <dbReference type="NCBI Taxonomy" id="2291814"/>
    <lineage>
        <taxon>Bacteria</taxon>
        <taxon>Pseudomonadati</taxon>
        <taxon>Bacteroidota</taxon>
        <taxon>Chitinophagia</taxon>
        <taxon>Chitinophagales</taxon>
        <taxon>Chitinophagaceae</taxon>
        <taxon>Chitinophaga</taxon>
    </lineage>
</organism>
<evidence type="ECO:0000313" key="1">
    <source>
        <dbReference type="EMBL" id="RFM31728.1"/>
    </source>
</evidence>